<dbReference type="EMBL" id="FMVJ01000003">
    <property type="protein sequence ID" value="SCY19425.1"/>
    <property type="molecule type" value="Genomic_DNA"/>
</dbReference>
<dbReference type="RefSeq" id="WP_091130475.1">
    <property type="nucleotide sequence ID" value="NZ_FMVJ01000003.1"/>
</dbReference>
<dbReference type="Proteomes" id="UP000199569">
    <property type="component" value="Unassembled WGS sequence"/>
</dbReference>
<dbReference type="OrthoDB" id="5459937at2"/>
<reference evidence="3" key="1">
    <citation type="submission" date="2016-10" db="EMBL/GenBank/DDBJ databases">
        <authorList>
            <person name="Varghese N."/>
            <person name="Submissions S."/>
        </authorList>
    </citation>
    <scope>NUCLEOTIDE SEQUENCE [LARGE SCALE GENOMIC DNA]</scope>
    <source>
        <strain evidence="3">CGMCC 1.7666</strain>
    </source>
</reference>
<accession>A0A1G5DXN7</accession>
<dbReference type="Pfam" id="PF13420">
    <property type="entry name" value="Acetyltransf_4"/>
    <property type="match status" value="1"/>
</dbReference>
<keyword evidence="2" id="KW-0808">Transferase</keyword>
<dbReference type="PANTHER" id="PTHR43072:SF8">
    <property type="entry name" value="ACYLTRANSFERASE FABY-RELATED"/>
    <property type="match status" value="1"/>
</dbReference>
<sequence>MSLIVRPSAEADLPAIAAIYAHAVLNGTASFELEPPSEAEMARRRAALLEGGYPYLVAERDGEVLGYAYVGAYRPRPAYRSTVEDSIYVAPSAQGQGVGRLLLEALISECEALDFRLMVAVIGDEESKGSITLHKSLGFEPVGILKGIGYKHGRWLSTVLMQRPLGRGTAEPPTRPIL</sequence>
<gene>
    <name evidence="2" type="ORF">SAMN02927923_00813</name>
</gene>
<dbReference type="GO" id="GO:0016747">
    <property type="term" value="F:acyltransferase activity, transferring groups other than amino-acyl groups"/>
    <property type="evidence" value="ECO:0007669"/>
    <property type="project" value="InterPro"/>
</dbReference>
<keyword evidence="3" id="KW-1185">Reference proteome</keyword>
<name>A0A1G5DXN7_9HYPH</name>
<evidence type="ECO:0000313" key="2">
    <source>
        <dbReference type="EMBL" id="SCY19425.1"/>
    </source>
</evidence>
<dbReference type="CDD" id="cd04301">
    <property type="entry name" value="NAT_SF"/>
    <property type="match status" value="1"/>
</dbReference>
<proteinExistence type="predicted"/>
<dbReference type="SUPFAM" id="SSF55729">
    <property type="entry name" value="Acyl-CoA N-acyltransferases (Nat)"/>
    <property type="match status" value="1"/>
</dbReference>
<dbReference type="InterPro" id="IPR016181">
    <property type="entry name" value="Acyl_CoA_acyltransferase"/>
</dbReference>
<feature type="domain" description="N-acetyltransferase" evidence="1">
    <location>
        <begin position="3"/>
        <end position="166"/>
    </location>
</feature>
<dbReference type="Gene3D" id="3.40.630.30">
    <property type="match status" value="1"/>
</dbReference>
<dbReference type="PANTHER" id="PTHR43072">
    <property type="entry name" value="N-ACETYLTRANSFERASE"/>
    <property type="match status" value="1"/>
</dbReference>
<dbReference type="PROSITE" id="PS51186">
    <property type="entry name" value="GNAT"/>
    <property type="match status" value="1"/>
</dbReference>
<organism evidence="2 3">
    <name type="scientific">Microvirga guangxiensis</name>
    <dbReference type="NCBI Taxonomy" id="549386"/>
    <lineage>
        <taxon>Bacteria</taxon>
        <taxon>Pseudomonadati</taxon>
        <taxon>Pseudomonadota</taxon>
        <taxon>Alphaproteobacteria</taxon>
        <taxon>Hyphomicrobiales</taxon>
        <taxon>Methylobacteriaceae</taxon>
        <taxon>Microvirga</taxon>
    </lineage>
</organism>
<dbReference type="InterPro" id="IPR000182">
    <property type="entry name" value="GNAT_dom"/>
</dbReference>
<dbReference type="STRING" id="549386.SAMN02927923_00813"/>
<dbReference type="AlphaFoldDB" id="A0A1G5DXN7"/>
<evidence type="ECO:0000313" key="3">
    <source>
        <dbReference type="Proteomes" id="UP000199569"/>
    </source>
</evidence>
<evidence type="ECO:0000259" key="1">
    <source>
        <dbReference type="PROSITE" id="PS51186"/>
    </source>
</evidence>
<protein>
    <submittedName>
        <fullName evidence="2">Phosphinothricin acetyltransferase</fullName>
    </submittedName>
</protein>